<dbReference type="SMART" id="SM00530">
    <property type="entry name" value="HTH_XRE"/>
    <property type="match status" value="1"/>
</dbReference>
<protein>
    <submittedName>
        <fullName evidence="2">XRE family transcriptional regulator</fullName>
    </submittedName>
</protein>
<proteinExistence type="predicted"/>
<evidence type="ECO:0000313" key="2">
    <source>
        <dbReference type="EMBL" id="REJ06279.1"/>
    </source>
</evidence>
<dbReference type="InterPro" id="IPR001387">
    <property type="entry name" value="Cro/C1-type_HTH"/>
</dbReference>
<feature type="domain" description="HTH cro/C1-type" evidence="1">
    <location>
        <begin position="13"/>
        <end position="70"/>
    </location>
</feature>
<dbReference type="CDD" id="cd00093">
    <property type="entry name" value="HTH_XRE"/>
    <property type="match status" value="1"/>
</dbReference>
<comment type="caution">
    <text evidence="2">The sequence shown here is derived from an EMBL/GenBank/DDBJ whole genome shotgun (WGS) entry which is preliminary data.</text>
</comment>
<dbReference type="RefSeq" id="WP_116241537.1">
    <property type="nucleotide sequence ID" value="NZ_QUAB01000036.1"/>
</dbReference>
<dbReference type="Gene3D" id="1.10.260.40">
    <property type="entry name" value="lambda repressor-like DNA-binding domains"/>
    <property type="match status" value="1"/>
</dbReference>
<reference evidence="2 3" key="1">
    <citation type="submission" date="2018-08" db="EMBL/GenBank/DDBJ databases">
        <title>Isolation, diversity and antifungal activity of Actinobacteria from cow dung.</title>
        <authorList>
            <person name="Ling L."/>
        </authorList>
    </citation>
    <scope>NUCLEOTIDE SEQUENCE [LARGE SCALE GENOMIC DNA]</scope>
    <source>
        <strain evidence="2 3">NEAU-LLE</strain>
    </source>
</reference>
<evidence type="ECO:0000313" key="3">
    <source>
        <dbReference type="Proteomes" id="UP000262172"/>
    </source>
</evidence>
<dbReference type="AlphaFoldDB" id="A0A371NWK3"/>
<organism evidence="2 3">
    <name type="scientific">Microbacterium bovistercoris</name>
    <dbReference type="NCBI Taxonomy" id="2293570"/>
    <lineage>
        <taxon>Bacteria</taxon>
        <taxon>Bacillati</taxon>
        <taxon>Actinomycetota</taxon>
        <taxon>Actinomycetes</taxon>
        <taxon>Micrococcales</taxon>
        <taxon>Microbacteriaceae</taxon>
        <taxon>Microbacterium</taxon>
    </lineage>
</organism>
<dbReference type="Pfam" id="PF01381">
    <property type="entry name" value="HTH_3"/>
    <property type="match status" value="1"/>
</dbReference>
<dbReference type="Proteomes" id="UP000262172">
    <property type="component" value="Unassembled WGS sequence"/>
</dbReference>
<dbReference type="SUPFAM" id="SSF47413">
    <property type="entry name" value="lambda repressor-like DNA-binding domains"/>
    <property type="match status" value="1"/>
</dbReference>
<evidence type="ECO:0000259" key="1">
    <source>
        <dbReference type="PROSITE" id="PS50943"/>
    </source>
</evidence>
<gene>
    <name evidence="2" type="ORF">DY023_06520</name>
</gene>
<dbReference type="EMBL" id="QUAB01000036">
    <property type="protein sequence ID" value="REJ06279.1"/>
    <property type="molecule type" value="Genomic_DNA"/>
</dbReference>
<dbReference type="OrthoDB" id="4161577at2"/>
<dbReference type="InterPro" id="IPR010982">
    <property type="entry name" value="Lambda_DNA-bd_dom_sf"/>
</dbReference>
<keyword evidence="3" id="KW-1185">Reference proteome</keyword>
<dbReference type="GO" id="GO:0003677">
    <property type="term" value="F:DNA binding"/>
    <property type="evidence" value="ECO:0007669"/>
    <property type="project" value="InterPro"/>
</dbReference>
<name>A0A371NWK3_9MICO</name>
<sequence>MAGLDMKALGGRIAHYRRLNKMSAEDLAARSGAGLTRDIIANIETGRRKDIGVTQLMALAVALQVPLVALLLPITTPDQAVLTTPDLAREGGEMHWTALHLLHLFQGWTLAPQHPAAKRESLAQLAAIRTYGRLLRQLEEARARLEFPQDYPPAPETEKRTAVASAEAELQDQVAVLHGLGVEAGDG</sequence>
<dbReference type="PROSITE" id="PS50943">
    <property type="entry name" value="HTH_CROC1"/>
    <property type="match status" value="1"/>
</dbReference>
<accession>A0A371NWK3</accession>